<proteinExistence type="predicted"/>
<evidence type="ECO:0000256" key="1">
    <source>
        <dbReference type="SAM" id="MobiDB-lite"/>
    </source>
</evidence>
<gene>
    <name evidence="2" type="ORF">L3X38_031917</name>
</gene>
<feature type="region of interest" description="Disordered" evidence="1">
    <location>
        <begin position="48"/>
        <end position="86"/>
    </location>
</feature>
<organism evidence="2 3">
    <name type="scientific">Prunus dulcis</name>
    <name type="common">Almond</name>
    <name type="synonym">Amygdalus dulcis</name>
    <dbReference type="NCBI Taxonomy" id="3755"/>
    <lineage>
        <taxon>Eukaryota</taxon>
        <taxon>Viridiplantae</taxon>
        <taxon>Streptophyta</taxon>
        <taxon>Embryophyta</taxon>
        <taxon>Tracheophyta</taxon>
        <taxon>Spermatophyta</taxon>
        <taxon>Magnoliopsida</taxon>
        <taxon>eudicotyledons</taxon>
        <taxon>Gunneridae</taxon>
        <taxon>Pentapetalae</taxon>
        <taxon>rosids</taxon>
        <taxon>fabids</taxon>
        <taxon>Rosales</taxon>
        <taxon>Rosaceae</taxon>
        <taxon>Amygdaloideae</taxon>
        <taxon>Amygdaleae</taxon>
        <taxon>Prunus</taxon>
    </lineage>
</organism>
<feature type="region of interest" description="Disordered" evidence="1">
    <location>
        <begin position="118"/>
        <end position="147"/>
    </location>
</feature>
<evidence type="ECO:0000313" key="3">
    <source>
        <dbReference type="Proteomes" id="UP001054821"/>
    </source>
</evidence>
<accession>A0AAD4VD38</accession>
<comment type="caution">
    <text evidence="2">The sequence shown here is derived from an EMBL/GenBank/DDBJ whole genome shotgun (WGS) entry which is preliminary data.</text>
</comment>
<keyword evidence="3" id="KW-1185">Reference proteome</keyword>
<dbReference type="EMBL" id="JAJFAZ020000006">
    <property type="protein sequence ID" value="KAI5322845.1"/>
    <property type="molecule type" value="Genomic_DNA"/>
</dbReference>
<sequence>MVGQRKGRTRPIDEIPKGATKLRRYGIVIHCSVCGGEGHNATNCGRANGNMGRGRGRGRMRGRGRGRGRGTSSVYQSEEEQAIRGGLTRTATTASQITPTNVATQSSGTNIASQPALCNLDSQAGPSNVTQNPQGKMFKSPAKRARS</sequence>
<evidence type="ECO:0000313" key="2">
    <source>
        <dbReference type="EMBL" id="KAI5322845.1"/>
    </source>
</evidence>
<evidence type="ECO:0008006" key="4">
    <source>
        <dbReference type="Google" id="ProtNLM"/>
    </source>
</evidence>
<dbReference type="Proteomes" id="UP001054821">
    <property type="component" value="Chromosome 6"/>
</dbReference>
<reference evidence="2 3" key="1">
    <citation type="journal article" date="2022" name="G3 (Bethesda)">
        <title>Whole-genome sequence and methylome profiling of the almond [Prunus dulcis (Mill.) D.A. Webb] cultivar 'Nonpareil'.</title>
        <authorList>
            <person name="D'Amico-Willman K.M."/>
            <person name="Ouma W.Z."/>
            <person name="Meulia T."/>
            <person name="Sideli G.M."/>
            <person name="Gradziel T.M."/>
            <person name="Fresnedo-Ramirez J."/>
        </authorList>
    </citation>
    <scope>NUCLEOTIDE SEQUENCE [LARGE SCALE GENOMIC DNA]</scope>
    <source>
        <strain evidence="2">Clone GOH B32 T37-40</strain>
    </source>
</reference>
<feature type="compositionally biased region" description="Polar residues" evidence="1">
    <location>
        <begin position="120"/>
        <end position="134"/>
    </location>
</feature>
<feature type="compositionally biased region" description="Basic residues" evidence="1">
    <location>
        <begin position="54"/>
        <end position="68"/>
    </location>
</feature>
<dbReference type="AlphaFoldDB" id="A0AAD4VD38"/>
<protein>
    <recommendedName>
        <fullName evidence="4">CCHC-type domain-containing protein</fullName>
    </recommendedName>
</protein>
<name>A0AAD4VD38_PRUDU</name>